<dbReference type="InterPro" id="IPR036390">
    <property type="entry name" value="WH_DNA-bd_sf"/>
</dbReference>
<dbReference type="GO" id="GO:0003700">
    <property type="term" value="F:DNA-binding transcription factor activity"/>
    <property type="evidence" value="ECO:0007669"/>
    <property type="project" value="TreeGrafter"/>
</dbReference>
<keyword evidence="2" id="KW-0238">DNA-binding</keyword>
<dbReference type="AlphaFoldDB" id="A0A0E9MTN7"/>
<feature type="domain" description="Cyclic nucleotide-binding" evidence="4">
    <location>
        <begin position="17"/>
        <end position="137"/>
    </location>
</feature>
<keyword evidence="3" id="KW-0804">Transcription</keyword>
<organism evidence="6 7">
    <name type="scientific">Sphingomonas changbaiensis NBRC 104936</name>
    <dbReference type="NCBI Taxonomy" id="1219043"/>
    <lineage>
        <taxon>Bacteria</taxon>
        <taxon>Pseudomonadati</taxon>
        <taxon>Pseudomonadota</taxon>
        <taxon>Alphaproteobacteria</taxon>
        <taxon>Sphingomonadales</taxon>
        <taxon>Sphingomonadaceae</taxon>
        <taxon>Sphingomonas</taxon>
    </lineage>
</organism>
<dbReference type="SUPFAM" id="SSF51206">
    <property type="entry name" value="cAMP-binding domain-like"/>
    <property type="match status" value="1"/>
</dbReference>
<dbReference type="Gene3D" id="2.60.120.10">
    <property type="entry name" value="Jelly Rolls"/>
    <property type="match status" value="1"/>
</dbReference>
<dbReference type="PROSITE" id="PS50042">
    <property type="entry name" value="CNMP_BINDING_3"/>
    <property type="match status" value="1"/>
</dbReference>
<dbReference type="InterPro" id="IPR000595">
    <property type="entry name" value="cNMP-bd_dom"/>
</dbReference>
<dbReference type="Pfam" id="PF00027">
    <property type="entry name" value="cNMP_binding"/>
    <property type="match status" value="1"/>
</dbReference>
<dbReference type="GO" id="GO:0005829">
    <property type="term" value="C:cytosol"/>
    <property type="evidence" value="ECO:0007669"/>
    <property type="project" value="TreeGrafter"/>
</dbReference>
<dbReference type="RefSeq" id="WP_369385567.1">
    <property type="nucleotide sequence ID" value="NZ_BBWU01000052.1"/>
</dbReference>
<keyword evidence="7" id="KW-1185">Reference proteome</keyword>
<dbReference type="Proteomes" id="UP000033202">
    <property type="component" value="Unassembled WGS sequence"/>
</dbReference>
<dbReference type="InterPro" id="IPR012318">
    <property type="entry name" value="HTH_CRP"/>
</dbReference>
<dbReference type="SUPFAM" id="SSF46785">
    <property type="entry name" value="Winged helix' DNA-binding domain"/>
    <property type="match status" value="1"/>
</dbReference>
<dbReference type="STRING" id="1219043.SCH01S_52_00350"/>
<evidence type="ECO:0000259" key="5">
    <source>
        <dbReference type="PROSITE" id="PS51063"/>
    </source>
</evidence>
<dbReference type="EMBL" id="BBWU01000052">
    <property type="protein sequence ID" value="GAO40853.1"/>
    <property type="molecule type" value="Genomic_DNA"/>
</dbReference>
<evidence type="ECO:0000313" key="6">
    <source>
        <dbReference type="EMBL" id="GAO40853.1"/>
    </source>
</evidence>
<accession>A0A0E9MTN7</accession>
<dbReference type="InterPro" id="IPR050397">
    <property type="entry name" value="Env_Response_Regulators"/>
</dbReference>
<dbReference type="PANTHER" id="PTHR24567:SF74">
    <property type="entry name" value="HTH-TYPE TRANSCRIPTIONAL REGULATOR ARCR"/>
    <property type="match status" value="1"/>
</dbReference>
<comment type="caution">
    <text evidence="6">The sequence shown here is derived from an EMBL/GenBank/DDBJ whole genome shotgun (WGS) entry which is preliminary data.</text>
</comment>
<dbReference type="PROSITE" id="PS00889">
    <property type="entry name" value="CNMP_BINDING_2"/>
    <property type="match status" value="1"/>
</dbReference>
<dbReference type="Pfam" id="PF13545">
    <property type="entry name" value="HTH_Crp_2"/>
    <property type="match status" value="1"/>
</dbReference>
<evidence type="ECO:0000256" key="3">
    <source>
        <dbReference type="ARBA" id="ARBA00023163"/>
    </source>
</evidence>
<keyword evidence="1" id="KW-0805">Transcription regulation</keyword>
<dbReference type="Gene3D" id="1.10.10.10">
    <property type="entry name" value="Winged helix-like DNA-binding domain superfamily/Winged helix DNA-binding domain"/>
    <property type="match status" value="1"/>
</dbReference>
<dbReference type="InterPro" id="IPR036388">
    <property type="entry name" value="WH-like_DNA-bd_sf"/>
</dbReference>
<gene>
    <name evidence="6" type="ORF">SCH01S_52_00350</name>
</gene>
<sequence>MVMNAEDLSRIMSSSALLSAWGAAELQDLLARAALCPMKKGDVLLHQGDRGDYLIILLDGTIRVSMVASNGREIILDYLEPGSVIGEIALLDGGERTASVTALGEGQYLKLSSNAFREVLEKHPSVAWRLLREMARRLRNANNTIESDRAYASGPRLARSLQRLMQNGAEGVALKLSQSELGAFAGISRENINRQLGAWSDAGIVALEQGRVRVLDMEVLEEIAMAAE</sequence>
<evidence type="ECO:0000256" key="1">
    <source>
        <dbReference type="ARBA" id="ARBA00023015"/>
    </source>
</evidence>
<dbReference type="SMART" id="SM00419">
    <property type="entry name" value="HTH_CRP"/>
    <property type="match status" value="1"/>
</dbReference>
<dbReference type="PROSITE" id="PS51063">
    <property type="entry name" value="HTH_CRP_2"/>
    <property type="match status" value="1"/>
</dbReference>
<reference evidence="6 7" key="1">
    <citation type="submission" date="2015-04" db="EMBL/GenBank/DDBJ databases">
        <title>Whole genome shotgun sequence of Sphingomonas changbaiensis NBRC 104936.</title>
        <authorList>
            <person name="Katano-Makiyama Y."/>
            <person name="Hosoyama A."/>
            <person name="Hashimoto M."/>
            <person name="Noguchi M."/>
            <person name="Tsuchikane K."/>
            <person name="Ohji S."/>
            <person name="Yamazoe A."/>
            <person name="Ichikawa N."/>
            <person name="Kimura A."/>
            <person name="Fujita N."/>
        </authorList>
    </citation>
    <scope>NUCLEOTIDE SEQUENCE [LARGE SCALE GENOMIC DNA]</scope>
    <source>
        <strain evidence="6 7">NBRC 104936</strain>
    </source>
</reference>
<evidence type="ECO:0000259" key="4">
    <source>
        <dbReference type="PROSITE" id="PS50042"/>
    </source>
</evidence>
<name>A0A0E9MTN7_9SPHN</name>
<dbReference type="SMART" id="SM00100">
    <property type="entry name" value="cNMP"/>
    <property type="match status" value="1"/>
</dbReference>
<dbReference type="PANTHER" id="PTHR24567">
    <property type="entry name" value="CRP FAMILY TRANSCRIPTIONAL REGULATORY PROTEIN"/>
    <property type="match status" value="1"/>
</dbReference>
<evidence type="ECO:0000256" key="2">
    <source>
        <dbReference type="ARBA" id="ARBA00023125"/>
    </source>
</evidence>
<proteinExistence type="predicted"/>
<dbReference type="InterPro" id="IPR014710">
    <property type="entry name" value="RmlC-like_jellyroll"/>
</dbReference>
<dbReference type="InterPro" id="IPR018490">
    <property type="entry name" value="cNMP-bd_dom_sf"/>
</dbReference>
<feature type="domain" description="HTH crp-type" evidence="5">
    <location>
        <begin position="151"/>
        <end position="218"/>
    </location>
</feature>
<protein>
    <submittedName>
        <fullName evidence="6">Putative CRP/FNR family transcriptional regulator</fullName>
    </submittedName>
</protein>
<dbReference type="GO" id="GO:0003677">
    <property type="term" value="F:DNA binding"/>
    <property type="evidence" value="ECO:0007669"/>
    <property type="project" value="UniProtKB-KW"/>
</dbReference>
<evidence type="ECO:0000313" key="7">
    <source>
        <dbReference type="Proteomes" id="UP000033202"/>
    </source>
</evidence>
<dbReference type="CDD" id="cd00038">
    <property type="entry name" value="CAP_ED"/>
    <property type="match status" value="1"/>
</dbReference>
<dbReference type="InterPro" id="IPR018488">
    <property type="entry name" value="cNMP-bd_CS"/>
</dbReference>